<sequence>MSASKSLFCDLCIIFLFGFTVVLADEIITNPLIQTTEGLKGNCSCGGFPSSAPVEGAGYEPLLSQSPGLVVNCDEEGQTTCKTLCNALATATKAKGPEILCSKLKDADKLKLSAFYKVCDKSWIYADITAEEPLCCEDNKVKICASAQNVNVTDVIDVKTIM</sequence>
<evidence type="ECO:0000313" key="3">
    <source>
        <dbReference type="RefSeq" id="XP_026763961.2"/>
    </source>
</evidence>
<name>A0A6J1X388_GALME</name>
<protein>
    <submittedName>
        <fullName evidence="3">Uncharacterized protein LOC113522472</fullName>
    </submittedName>
</protein>
<keyword evidence="2" id="KW-1185">Reference proteome</keyword>
<feature type="chain" id="PRO_5045349448" evidence="1">
    <location>
        <begin position="25"/>
        <end position="162"/>
    </location>
</feature>
<accession>A0A6J1X388</accession>
<evidence type="ECO:0000256" key="1">
    <source>
        <dbReference type="SAM" id="SignalP"/>
    </source>
</evidence>
<dbReference type="Proteomes" id="UP001652740">
    <property type="component" value="Unplaced"/>
</dbReference>
<keyword evidence="1" id="KW-0732">Signal</keyword>
<organism evidence="2 3">
    <name type="scientific">Galleria mellonella</name>
    <name type="common">Greater wax moth</name>
    <dbReference type="NCBI Taxonomy" id="7137"/>
    <lineage>
        <taxon>Eukaryota</taxon>
        <taxon>Metazoa</taxon>
        <taxon>Ecdysozoa</taxon>
        <taxon>Arthropoda</taxon>
        <taxon>Hexapoda</taxon>
        <taxon>Insecta</taxon>
        <taxon>Pterygota</taxon>
        <taxon>Neoptera</taxon>
        <taxon>Endopterygota</taxon>
        <taxon>Lepidoptera</taxon>
        <taxon>Glossata</taxon>
        <taxon>Ditrysia</taxon>
        <taxon>Pyraloidea</taxon>
        <taxon>Pyralidae</taxon>
        <taxon>Galleriinae</taxon>
        <taxon>Galleria</taxon>
    </lineage>
</organism>
<dbReference type="KEGG" id="gmw:113522472"/>
<dbReference type="AlphaFoldDB" id="A0A6J1X388"/>
<feature type="signal peptide" evidence="1">
    <location>
        <begin position="1"/>
        <end position="24"/>
    </location>
</feature>
<reference evidence="3" key="1">
    <citation type="submission" date="2025-08" db="UniProtKB">
        <authorList>
            <consortium name="RefSeq"/>
        </authorList>
    </citation>
    <scope>IDENTIFICATION</scope>
    <source>
        <tissue evidence="3">Whole larvae</tissue>
    </source>
</reference>
<dbReference type="InParanoid" id="A0A6J1X388"/>
<proteinExistence type="predicted"/>
<evidence type="ECO:0000313" key="2">
    <source>
        <dbReference type="Proteomes" id="UP001652740"/>
    </source>
</evidence>
<dbReference type="RefSeq" id="XP_026763961.2">
    <property type="nucleotide sequence ID" value="XM_026908160.3"/>
</dbReference>
<gene>
    <name evidence="3" type="primary">LOC113522472</name>
</gene>
<dbReference type="GeneID" id="113522472"/>